<gene>
    <name evidence="3" type="ORF">CCASEI_06740</name>
</gene>
<organism evidence="3 4">
    <name type="scientific">Corynebacterium casei LMG S-19264</name>
    <dbReference type="NCBI Taxonomy" id="1285583"/>
    <lineage>
        <taxon>Bacteria</taxon>
        <taxon>Bacillati</taxon>
        <taxon>Actinomycetota</taxon>
        <taxon>Actinomycetes</taxon>
        <taxon>Mycobacteriales</taxon>
        <taxon>Corynebacteriaceae</taxon>
        <taxon>Corynebacterium</taxon>
    </lineage>
</organism>
<evidence type="ECO:0000256" key="1">
    <source>
        <dbReference type="SAM" id="MobiDB-lite"/>
    </source>
</evidence>
<feature type="transmembrane region" description="Helical" evidence="2">
    <location>
        <begin position="384"/>
        <end position="407"/>
    </location>
</feature>
<feature type="region of interest" description="Disordered" evidence="1">
    <location>
        <begin position="453"/>
        <end position="485"/>
    </location>
</feature>
<name>A0ABM5PPP7_9CORY</name>
<keyword evidence="4" id="KW-1185">Reference proteome</keyword>
<evidence type="ECO:0000256" key="2">
    <source>
        <dbReference type="SAM" id="Phobius"/>
    </source>
</evidence>
<dbReference type="EMBL" id="CP004350">
    <property type="protein sequence ID" value="AHI19919.1"/>
    <property type="molecule type" value="Genomic_DNA"/>
</dbReference>
<accession>A0ABM5PPP7</accession>
<dbReference type="GeneID" id="82877496"/>
<sequence length="485" mass="53429">MPVLRRLFASVPAVWTAWVLARIALGFIILDNFTPRGDVAYYYFGEFGDDPTMMTEYPHAGTWPVEILTAIIGDRLDAFYIAFVVMCMLFDALFLALVLRGHQNNSRVFYAGLFWALFGTLAGQVFYMRLDIFPALAVAAAAACITRWPNLASAMLAFATTMKLWPGVLAAGLVGRFTKGKAWFRLVSFFAALVALCAVTVFTRGWDRLISPLTYQGDRGLQIESIPATYFVYQAFFEPERWDMGYASSKSFEIAGPGVEQAITWSTYAMVAVVAFALLWALWRFFAGGWQPRSTIAFFAVMVLLLIATNKVFSPQYIVWFGPLLAVAIRQPKIEGTPKARIAIRILLWLLALMTLVAAGLGTYVYPTKYNFIWNDVGVEYGPVLALAIRNGLIVAMAVLSLIWLAIETWRDAKLTRSGIAGKDIIAPRDSESEGAEAESSVGVSTASPISQYEDFGAAPESGPKQTPEPRLGPEPDAGTTTDRV</sequence>
<feature type="transmembrane region" description="Helical" evidence="2">
    <location>
        <begin position="7"/>
        <end position="30"/>
    </location>
</feature>
<keyword evidence="2" id="KW-1133">Transmembrane helix</keyword>
<feature type="transmembrane region" description="Helical" evidence="2">
    <location>
        <begin position="290"/>
        <end position="308"/>
    </location>
</feature>
<dbReference type="Proteomes" id="UP000019226">
    <property type="component" value="Chromosome"/>
</dbReference>
<reference evidence="4" key="1">
    <citation type="submission" date="2013-02" db="EMBL/GenBank/DDBJ databases">
        <title>The complete genome sequence of Corynebacterium casei LMG S-19264 (=DSM 44701).</title>
        <authorList>
            <person name="Ruckert C."/>
            <person name="Albersmeier A."/>
            <person name="Kalinowski J."/>
        </authorList>
    </citation>
    <scope>NUCLEOTIDE SEQUENCE [LARGE SCALE GENOMIC DNA]</scope>
    <source>
        <strain evidence="4">LMG S-19264</strain>
    </source>
</reference>
<feature type="transmembrane region" description="Helical" evidence="2">
    <location>
        <begin position="108"/>
        <end position="127"/>
    </location>
</feature>
<proteinExistence type="predicted"/>
<evidence type="ECO:0008006" key="5">
    <source>
        <dbReference type="Google" id="ProtNLM"/>
    </source>
</evidence>
<feature type="transmembrane region" description="Helical" evidence="2">
    <location>
        <begin position="342"/>
        <end position="364"/>
    </location>
</feature>
<dbReference type="RefSeq" id="WP_025387506.1">
    <property type="nucleotide sequence ID" value="NZ_CP004350.1"/>
</dbReference>
<feature type="transmembrane region" description="Helical" evidence="2">
    <location>
        <begin position="182"/>
        <end position="203"/>
    </location>
</feature>
<feature type="transmembrane region" description="Helical" evidence="2">
    <location>
        <begin position="78"/>
        <end position="99"/>
    </location>
</feature>
<feature type="transmembrane region" description="Helical" evidence="2">
    <location>
        <begin position="262"/>
        <end position="283"/>
    </location>
</feature>
<evidence type="ECO:0000313" key="3">
    <source>
        <dbReference type="EMBL" id="AHI19919.1"/>
    </source>
</evidence>
<evidence type="ECO:0000313" key="4">
    <source>
        <dbReference type="Proteomes" id="UP000019226"/>
    </source>
</evidence>
<keyword evidence="2" id="KW-0812">Transmembrane</keyword>
<feature type="transmembrane region" description="Helical" evidence="2">
    <location>
        <begin position="314"/>
        <end position="330"/>
    </location>
</feature>
<protein>
    <recommendedName>
        <fullName evidence="5">DUF2029 domain-containing protein</fullName>
    </recommendedName>
</protein>
<keyword evidence="2" id="KW-0472">Membrane</keyword>
<feature type="region of interest" description="Disordered" evidence="1">
    <location>
        <begin position="428"/>
        <end position="447"/>
    </location>
</feature>